<protein>
    <submittedName>
        <fullName evidence="1">Uncharacterized protein</fullName>
    </submittedName>
</protein>
<keyword evidence="2" id="KW-1185">Reference proteome</keyword>
<sequence length="78" mass="8696">QSAICSHQEKCRTLVLLICWRYLTANFQLPKSKRWASTRSSGSKSSATNPVWHATCSESVVLHPRGPSTSDRMIGFVC</sequence>
<dbReference type="AlphaFoldDB" id="A0AAN6SII0"/>
<reference evidence="1" key="1">
    <citation type="journal article" date="2023" name="Mol. Phylogenet. Evol.">
        <title>Genome-scale phylogeny and comparative genomics of the fungal order Sordariales.</title>
        <authorList>
            <person name="Hensen N."/>
            <person name="Bonometti L."/>
            <person name="Westerberg I."/>
            <person name="Brannstrom I.O."/>
            <person name="Guillou S."/>
            <person name="Cros-Aarteil S."/>
            <person name="Calhoun S."/>
            <person name="Haridas S."/>
            <person name="Kuo A."/>
            <person name="Mondo S."/>
            <person name="Pangilinan J."/>
            <person name="Riley R."/>
            <person name="LaButti K."/>
            <person name="Andreopoulos B."/>
            <person name="Lipzen A."/>
            <person name="Chen C."/>
            <person name="Yan M."/>
            <person name="Daum C."/>
            <person name="Ng V."/>
            <person name="Clum A."/>
            <person name="Steindorff A."/>
            <person name="Ohm R.A."/>
            <person name="Martin F."/>
            <person name="Silar P."/>
            <person name="Natvig D.O."/>
            <person name="Lalanne C."/>
            <person name="Gautier V."/>
            <person name="Ament-Velasquez S.L."/>
            <person name="Kruys A."/>
            <person name="Hutchinson M.I."/>
            <person name="Powell A.J."/>
            <person name="Barry K."/>
            <person name="Miller A.N."/>
            <person name="Grigoriev I.V."/>
            <person name="Debuchy R."/>
            <person name="Gladieux P."/>
            <person name="Hiltunen Thoren M."/>
            <person name="Johannesson H."/>
        </authorList>
    </citation>
    <scope>NUCLEOTIDE SEQUENCE</scope>
    <source>
        <strain evidence="1">CBS 626.80</strain>
    </source>
</reference>
<dbReference type="Proteomes" id="UP001303222">
    <property type="component" value="Unassembled WGS sequence"/>
</dbReference>
<accession>A0AAN6SII0</accession>
<feature type="non-terminal residue" evidence="1">
    <location>
        <position position="1"/>
    </location>
</feature>
<dbReference type="EMBL" id="MU859088">
    <property type="protein sequence ID" value="KAK3954558.1"/>
    <property type="molecule type" value="Genomic_DNA"/>
</dbReference>
<comment type="caution">
    <text evidence="1">The sequence shown here is derived from an EMBL/GenBank/DDBJ whole genome shotgun (WGS) entry which is preliminary data.</text>
</comment>
<name>A0AAN6SII0_9PEZI</name>
<organism evidence="1 2">
    <name type="scientific">Pseudoneurospora amorphoporcata</name>
    <dbReference type="NCBI Taxonomy" id="241081"/>
    <lineage>
        <taxon>Eukaryota</taxon>
        <taxon>Fungi</taxon>
        <taxon>Dikarya</taxon>
        <taxon>Ascomycota</taxon>
        <taxon>Pezizomycotina</taxon>
        <taxon>Sordariomycetes</taxon>
        <taxon>Sordariomycetidae</taxon>
        <taxon>Sordariales</taxon>
        <taxon>Sordariaceae</taxon>
        <taxon>Pseudoneurospora</taxon>
    </lineage>
</organism>
<proteinExistence type="predicted"/>
<evidence type="ECO:0000313" key="1">
    <source>
        <dbReference type="EMBL" id="KAK3954558.1"/>
    </source>
</evidence>
<reference evidence="1" key="2">
    <citation type="submission" date="2023-06" db="EMBL/GenBank/DDBJ databases">
        <authorList>
            <consortium name="Lawrence Berkeley National Laboratory"/>
            <person name="Mondo S.J."/>
            <person name="Hensen N."/>
            <person name="Bonometti L."/>
            <person name="Westerberg I."/>
            <person name="Brannstrom I.O."/>
            <person name="Guillou S."/>
            <person name="Cros-Aarteil S."/>
            <person name="Calhoun S."/>
            <person name="Haridas S."/>
            <person name="Kuo A."/>
            <person name="Pangilinan J."/>
            <person name="Riley R."/>
            <person name="Labutti K."/>
            <person name="Andreopoulos B."/>
            <person name="Lipzen A."/>
            <person name="Chen C."/>
            <person name="Yanf M."/>
            <person name="Daum C."/>
            <person name="Ng V."/>
            <person name="Clum A."/>
            <person name="Steindorff A."/>
            <person name="Ohm R."/>
            <person name="Martin F."/>
            <person name="Silar P."/>
            <person name="Natvig D."/>
            <person name="Lalanne C."/>
            <person name="Gautier V."/>
            <person name="Ament-Velasquez S.L."/>
            <person name="Kruys A."/>
            <person name="Hutchinson M.I."/>
            <person name="Powell A.J."/>
            <person name="Barry K."/>
            <person name="Miller A.N."/>
            <person name="Grigoriev I.V."/>
            <person name="Debuchy R."/>
            <person name="Gladieux P."/>
            <person name="Thoren M.H."/>
            <person name="Johannesson H."/>
        </authorList>
    </citation>
    <scope>NUCLEOTIDE SEQUENCE</scope>
    <source>
        <strain evidence="1">CBS 626.80</strain>
    </source>
</reference>
<evidence type="ECO:0000313" key="2">
    <source>
        <dbReference type="Proteomes" id="UP001303222"/>
    </source>
</evidence>
<gene>
    <name evidence="1" type="ORF">QBC32DRAFT_207488</name>
</gene>